<reference evidence="1" key="2">
    <citation type="journal article" date="2023" name="IMA Fungus">
        <title>Comparative genomic study of the Penicillium genus elucidates a diverse pangenome and 15 lateral gene transfer events.</title>
        <authorList>
            <person name="Petersen C."/>
            <person name="Sorensen T."/>
            <person name="Nielsen M.R."/>
            <person name="Sondergaard T.E."/>
            <person name="Sorensen J.L."/>
            <person name="Fitzpatrick D.A."/>
            <person name="Frisvad J.C."/>
            <person name="Nielsen K.L."/>
        </authorList>
    </citation>
    <scope>NUCLEOTIDE SEQUENCE</scope>
    <source>
        <strain evidence="1">IBT 29495</strain>
    </source>
</reference>
<dbReference type="OrthoDB" id="249703at2759"/>
<keyword evidence="2" id="KW-1185">Reference proteome</keyword>
<dbReference type="Proteomes" id="UP001149954">
    <property type="component" value="Unassembled WGS sequence"/>
</dbReference>
<gene>
    <name evidence="1" type="ORF">N7463_001386</name>
</gene>
<organism evidence="1 2">
    <name type="scientific">Penicillium fimorum</name>
    <dbReference type="NCBI Taxonomy" id="1882269"/>
    <lineage>
        <taxon>Eukaryota</taxon>
        <taxon>Fungi</taxon>
        <taxon>Dikarya</taxon>
        <taxon>Ascomycota</taxon>
        <taxon>Pezizomycotina</taxon>
        <taxon>Eurotiomycetes</taxon>
        <taxon>Eurotiomycetidae</taxon>
        <taxon>Eurotiales</taxon>
        <taxon>Aspergillaceae</taxon>
        <taxon>Penicillium</taxon>
    </lineage>
</organism>
<dbReference type="EMBL" id="JAPWDS010000001">
    <property type="protein sequence ID" value="KAJ5520933.1"/>
    <property type="molecule type" value="Genomic_DNA"/>
</dbReference>
<accession>A0A9X0CD45</accession>
<reference evidence="1" key="1">
    <citation type="submission" date="2022-12" db="EMBL/GenBank/DDBJ databases">
        <authorList>
            <person name="Petersen C."/>
        </authorList>
    </citation>
    <scope>NUCLEOTIDE SEQUENCE</scope>
    <source>
        <strain evidence="1">IBT 29495</strain>
    </source>
</reference>
<sequence>MALREISRIPRAEPESVLYAPARLTLGESITGGDVGPILGAVKDIKAGNMISFSEVFYKLANDPKA</sequence>
<dbReference type="AlphaFoldDB" id="A0A9X0CD45"/>
<proteinExistence type="predicted"/>
<comment type="caution">
    <text evidence="1">The sequence shown here is derived from an EMBL/GenBank/DDBJ whole genome shotgun (WGS) entry which is preliminary data.</text>
</comment>
<protein>
    <submittedName>
        <fullName evidence="1">Uncharacterized protein</fullName>
    </submittedName>
</protein>
<evidence type="ECO:0000313" key="2">
    <source>
        <dbReference type="Proteomes" id="UP001149954"/>
    </source>
</evidence>
<name>A0A9X0CD45_9EURO</name>
<evidence type="ECO:0000313" key="1">
    <source>
        <dbReference type="EMBL" id="KAJ5520933.1"/>
    </source>
</evidence>